<evidence type="ECO:0000259" key="1">
    <source>
        <dbReference type="Pfam" id="PF01494"/>
    </source>
</evidence>
<proteinExistence type="predicted"/>
<gene>
    <name evidence="2" type="ORF">MES4922_160214</name>
</gene>
<comment type="caution">
    <text evidence="2">The sequence shown here is derived from an EMBL/GenBank/DDBJ whole genome shotgun (WGS) entry which is preliminary data.</text>
</comment>
<sequence length="97" mass="9684">MGSDSGKVLPNAGKRPNVAPITVMAAAAATGTGMKAEVTELRSQTGQQSIFPGAIVIGAGAAGLAAHVLKKAGVPTLVLEKESRAQSRSRSSGRGDD</sequence>
<keyword evidence="3" id="KW-1185">Reference proteome</keyword>
<name>A0ABM9DIJ6_9HYPH</name>
<accession>A0ABM9DIJ6</accession>
<dbReference type="EMBL" id="CAKXZS010000008">
    <property type="protein sequence ID" value="CAH2396399.1"/>
    <property type="molecule type" value="Genomic_DNA"/>
</dbReference>
<organism evidence="2 3">
    <name type="scientific">Mesorhizobium ventifaucium</name>
    <dbReference type="NCBI Taxonomy" id="666020"/>
    <lineage>
        <taxon>Bacteria</taxon>
        <taxon>Pseudomonadati</taxon>
        <taxon>Pseudomonadota</taxon>
        <taxon>Alphaproteobacteria</taxon>
        <taxon>Hyphomicrobiales</taxon>
        <taxon>Phyllobacteriaceae</taxon>
        <taxon>Mesorhizobium</taxon>
    </lineage>
</organism>
<feature type="domain" description="FAD-binding" evidence="1">
    <location>
        <begin position="55"/>
        <end position="93"/>
    </location>
</feature>
<reference evidence="2" key="1">
    <citation type="submission" date="2022-03" db="EMBL/GenBank/DDBJ databases">
        <authorList>
            <person name="Brunel B."/>
        </authorList>
    </citation>
    <scope>NUCLEOTIDE SEQUENCE</scope>
    <source>
        <strain evidence="2">STM4922sample</strain>
    </source>
</reference>
<dbReference type="Pfam" id="PF01494">
    <property type="entry name" value="FAD_binding_3"/>
    <property type="match status" value="1"/>
</dbReference>
<dbReference type="InterPro" id="IPR036188">
    <property type="entry name" value="FAD/NAD-bd_sf"/>
</dbReference>
<dbReference type="SUPFAM" id="SSF51905">
    <property type="entry name" value="FAD/NAD(P)-binding domain"/>
    <property type="match status" value="1"/>
</dbReference>
<evidence type="ECO:0000313" key="2">
    <source>
        <dbReference type="EMBL" id="CAH2396399.1"/>
    </source>
</evidence>
<dbReference type="Proteomes" id="UP001152604">
    <property type="component" value="Unassembled WGS sequence"/>
</dbReference>
<protein>
    <recommendedName>
        <fullName evidence="1">FAD-binding domain-containing protein</fullName>
    </recommendedName>
</protein>
<dbReference type="InterPro" id="IPR002938">
    <property type="entry name" value="FAD-bd"/>
</dbReference>
<evidence type="ECO:0000313" key="3">
    <source>
        <dbReference type="Proteomes" id="UP001152604"/>
    </source>
</evidence>
<dbReference type="Gene3D" id="3.50.50.60">
    <property type="entry name" value="FAD/NAD(P)-binding domain"/>
    <property type="match status" value="1"/>
</dbReference>